<dbReference type="AlphaFoldDB" id="A0A1W2LHE5"/>
<gene>
    <name evidence="1" type="ORF">AVR91_0238600</name>
</gene>
<dbReference type="Proteomes" id="UP000076660">
    <property type="component" value="Unassembled WGS sequence"/>
</dbReference>
<proteinExistence type="predicted"/>
<dbReference type="OrthoDB" id="9920142at2"/>
<sequence length="144" mass="15262">MSDQNDTREHIVDTAAVFLRAAGADSPETADAVVAEYLGDGDPIERYGRLWSLISVGLVVVGETLRALMNPPGPVALEAEETPDPTELTAMKAITAQVNLDGEAAQDVVTGHVAAEGLEGLVDLLRAFLDVYRLNAIWGSETTT</sequence>
<name>A0A1W2LHE5_9PSEU</name>
<reference evidence="1 2" key="1">
    <citation type="submission" date="2016-12" db="EMBL/GenBank/DDBJ databases">
        <title>Amycolatopsis keratiniphila subsp. keratiniphila genome sequencing and assembly.</title>
        <authorList>
            <person name="Mayilraj S."/>
            <person name="Kaur N."/>
        </authorList>
    </citation>
    <scope>NUCLEOTIDE SEQUENCE [LARGE SCALE GENOMIC DNA]</scope>
    <source>
        <strain evidence="1 2">DSM 44409</strain>
    </source>
</reference>
<evidence type="ECO:0000313" key="2">
    <source>
        <dbReference type="Proteomes" id="UP000076660"/>
    </source>
</evidence>
<accession>A0A1W2LHE5</accession>
<evidence type="ECO:0000313" key="1">
    <source>
        <dbReference type="EMBL" id="ONF62277.1"/>
    </source>
</evidence>
<dbReference type="RefSeq" id="WP_063275882.1">
    <property type="nucleotide sequence ID" value="NZ_LQMT02000042.1"/>
</dbReference>
<dbReference type="EMBL" id="LQMT02000042">
    <property type="protein sequence ID" value="ONF62277.1"/>
    <property type="molecule type" value="Genomic_DNA"/>
</dbReference>
<comment type="caution">
    <text evidence="1">The sequence shown here is derived from an EMBL/GenBank/DDBJ whole genome shotgun (WGS) entry which is preliminary data.</text>
</comment>
<organism evidence="1 2">
    <name type="scientific">Amycolatopsis keratiniphila subsp. keratiniphila</name>
    <dbReference type="NCBI Taxonomy" id="227715"/>
    <lineage>
        <taxon>Bacteria</taxon>
        <taxon>Bacillati</taxon>
        <taxon>Actinomycetota</taxon>
        <taxon>Actinomycetes</taxon>
        <taxon>Pseudonocardiales</taxon>
        <taxon>Pseudonocardiaceae</taxon>
        <taxon>Amycolatopsis</taxon>
        <taxon>Amycolatopsis japonica group</taxon>
    </lineage>
</organism>
<protein>
    <submittedName>
        <fullName evidence="1">Uncharacterized protein</fullName>
    </submittedName>
</protein>